<dbReference type="VEuPathDB" id="FungiDB:SPSK_01261"/>
<feature type="compositionally biased region" description="Basic and acidic residues" evidence="1">
    <location>
        <begin position="39"/>
        <end position="77"/>
    </location>
</feature>
<dbReference type="OrthoDB" id="337486at2759"/>
<dbReference type="Proteomes" id="UP000033710">
    <property type="component" value="Unassembled WGS sequence"/>
</dbReference>
<dbReference type="KEGG" id="ssck:SPSK_01261"/>
<feature type="region of interest" description="Disordered" evidence="1">
    <location>
        <begin position="1"/>
        <end position="97"/>
    </location>
</feature>
<sequence length="215" mass="23790">MPPTRKVSGGRQATLSFNHRVTKPSVQRQSAKEAALLTDKAKEKEAKETKEVKEAKEDKQKDDEEVVEVKKANREVVAEDEAASGAEDEENDEEPAAEVVEPAVVARPEAEIKADAVSDAQVRRYWRAIEAEGTARRVHQEGLDLSEKVLRHFDVSSHFGPCVGITRKSRWLRAQRLGLSPPIEVLAVMLKEEAKGVEGIQRSSFDDILNAPMAA</sequence>
<dbReference type="InterPro" id="IPR007218">
    <property type="entry name" value="DNA_pol_delta_4"/>
</dbReference>
<gene>
    <name evidence="2" type="ORF">SPSK_01261</name>
</gene>
<dbReference type="PANTHER" id="PTHR14303">
    <property type="entry name" value="DNA POLYMERASE DELTA SUBUNIT 4"/>
    <property type="match status" value="1"/>
</dbReference>
<feature type="compositionally biased region" description="Polar residues" evidence="1">
    <location>
        <begin position="11"/>
        <end position="29"/>
    </location>
</feature>
<reference evidence="2 3" key="2">
    <citation type="journal article" date="2015" name="Eukaryot. Cell">
        <title>Asexual propagation of a virulent clone complex in a human and feline outbreak of sporotrichosis.</title>
        <authorList>
            <person name="Teixeira Mde M."/>
            <person name="Rodrigues A.M."/>
            <person name="Tsui C.K."/>
            <person name="de Almeida L.G."/>
            <person name="Van Diepeningen A.D."/>
            <person name="van den Ende B.G."/>
            <person name="Fernandes G.F."/>
            <person name="Kano R."/>
            <person name="Hamelin R.C."/>
            <person name="Lopes-Bezerra L.M."/>
            <person name="Vasconcelos A.T."/>
            <person name="de Hoog S."/>
            <person name="de Camargo Z.P."/>
            <person name="Felipe M.S."/>
        </authorList>
    </citation>
    <scope>NUCLEOTIDE SEQUENCE [LARGE SCALE GENOMIC DNA]</scope>
    <source>
        <strain evidence="2 3">1099-18</strain>
    </source>
</reference>
<reference evidence="2 3" key="1">
    <citation type="journal article" date="2014" name="BMC Genomics">
        <title>Comparative genomics of the major fungal agents of human and animal Sporotrichosis: Sporothrix schenckii and Sporothrix brasiliensis.</title>
        <authorList>
            <person name="Teixeira M.M."/>
            <person name="de Almeida L.G."/>
            <person name="Kubitschek-Barreira P."/>
            <person name="Alves F.L."/>
            <person name="Kioshima E.S."/>
            <person name="Abadio A.K."/>
            <person name="Fernandes L."/>
            <person name="Derengowski L.S."/>
            <person name="Ferreira K.S."/>
            <person name="Souza R.C."/>
            <person name="Ruiz J.C."/>
            <person name="de Andrade N.C."/>
            <person name="Paes H.C."/>
            <person name="Nicola A.M."/>
            <person name="Albuquerque P."/>
            <person name="Gerber A.L."/>
            <person name="Martins V.P."/>
            <person name="Peconick L.D."/>
            <person name="Neto A.V."/>
            <person name="Chaucanez C.B."/>
            <person name="Silva P.A."/>
            <person name="Cunha O.L."/>
            <person name="de Oliveira F.F."/>
            <person name="dos Santos T.C."/>
            <person name="Barros A.L."/>
            <person name="Soares M.A."/>
            <person name="de Oliveira L.M."/>
            <person name="Marini M.M."/>
            <person name="Villalobos-Duno H."/>
            <person name="Cunha M.M."/>
            <person name="de Hoog S."/>
            <person name="da Silveira J.F."/>
            <person name="Henrissat B."/>
            <person name="Nino-Vega G.A."/>
            <person name="Cisalpino P.S."/>
            <person name="Mora-Montes H.M."/>
            <person name="Almeida S.R."/>
            <person name="Stajich J.E."/>
            <person name="Lopes-Bezerra L.M."/>
            <person name="Vasconcelos A.T."/>
            <person name="Felipe M.S."/>
        </authorList>
    </citation>
    <scope>NUCLEOTIDE SEQUENCE [LARGE SCALE GENOMIC DNA]</scope>
    <source>
        <strain evidence="2 3">1099-18</strain>
    </source>
</reference>
<evidence type="ECO:0000256" key="1">
    <source>
        <dbReference type="SAM" id="MobiDB-lite"/>
    </source>
</evidence>
<evidence type="ECO:0000313" key="3">
    <source>
        <dbReference type="Proteomes" id="UP000033710"/>
    </source>
</evidence>
<protein>
    <submittedName>
        <fullName evidence="2">DNA polymerase delta subunit 4</fullName>
    </submittedName>
</protein>
<dbReference type="GO" id="GO:0003887">
    <property type="term" value="F:DNA-directed DNA polymerase activity"/>
    <property type="evidence" value="ECO:0007669"/>
    <property type="project" value="TreeGrafter"/>
</dbReference>
<dbReference type="AlphaFoldDB" id="A0A0F2LWP5"/>
<dbReference type="EMBL" id="AXCR01000011">
    <property type="protein sequence ID" value="KJR81254.1"/>
    <property type="molecule type" value="Genomic_DNA"/>
</dbReference>
<dbReference type="PANTHER" id="PTHR14303:SF0">
    <property type="entry name" value="DNA POLYMERASE DELTA SUBUNIT 4"/>
    <property type="match status" value="1"/>
</dbReference>
<name>A0A0F2LWP5_SPOSC</name>
<dbReference type="RefSeq" id="XP_016583930.1">
    <property type="nucleotide sequence ID" value="XM_016728191.1"/>
</dbReference>
<organism evidence="2 3">
    <name type="scientific">Sporothrix schenckii 1099-18</name>
    <dbReference type="NCBI Taxonomy" id="1397361"/>
    <lineage>
        <taxon>Eukaryota</taxon>
        <taxon>Fungi</taxon>
        <taxon>Dikarya</taxon>
        <taxon>Ascomycota</taxon>
        <taxon>Pezizomycotina</taxon>
        <taxon>Sordariomycetes</taxon>
        <taxon>Sordariomycetidae</taxon>
        <taxon>Ophiostomatales</taxon>
        <taxon>Ophiostomataceae</taxon>
        <taxon>Sporothrix</taxon>
    </lineage>
</organism>
<dbReference type="Pfam" id="PF04081">
    <property type="entry name" value="DNA_pol_delta_4"/>
    <property type="match status" value="1"/>
</dbReference>
<dbReference type="GO" id="GO:0043625">
    <property type="term" value="C:delta DNA polymerase complex"/>
    <property type="evidence" value="ECO:0007669"/>
    <property type="project" value="TreeGrafter"/>
</dbReference>
<dbReference type="GO" id="GO:0000731">
    <property type="term" value="P:DNA synthesis involved in DNA repair"/>
    <property type="evidence" value="ECO:0007669"/>
    <property type="project" value="InterPro"/>
</dbReference>
<dbReference type="GeneID" id="27663468"/>
<proteinExistence type="predicted"/>
<accession>A0A0F2LWP5</accession>
<evidence type="ECO:0000313" key="2">
    <source>
        <dbReference type="EMBL" id="KJR81254.1"/>
    </source>
</evidence>
<dbReference type="GO" id="GO:0006261">
    <property type="term" value="P:DNA-templated DNA replication"/>
    <property type="evidence" value="ECO:0007669"/>
    <property type="project" value="TreeGrafter"/>
</dbReference>
<feature type="compositionally biased region" description="Acidic residues" evidence="1">
    <location>
        <begin position="78"/>
        <end position="96"/>
    </location>
</feature>
<comment type="caution">
    <text evidence="2">The sequence shown here is derived from an EMBL/GenBank/DDBJ whole genome shotgun (WGS) entry which is preliminary data.</text>
</comment>